<comment type="subcellular location">
    <subcellularLocation>
        <location evidence="1">Membrane</location>
        <topology evidence="1">Multi-pass membrane protein</topology>
    </subcellularLocation>
</comment>
<evidence type="ECO:0000256" key="4">
    <source>
        <dbReference type="ARBA" id="ARBA00023136"/>
    </source>
</evidence>
<reference evidence="6 7" key="1">
    <citation type="submission" date="2017-03" db="EMBL/GenBank/DDBJ databases">
        <authorList>
            <person name="Safronova V.I."/>
            <person name="Sazanova A.L."/>
            <person name="Chirak E.R."/>
        </authorList>
    </citation>
    <scope>NUCLEOTIDE SEQUENCE [LARGE SCALE GENOMIC DNA]</scope>
    <source>
        <strain evidence="6 7">Opo-243</strain>
    </source>
</reference>
<dbReference type="OrthoDB" id="9811701at2"/>
<dbReference type="PANTHER" id="PTHR30249">
    <property type="entry name" value="PUTATIVE SEROTONIN TRANSPORTER"/>
    <property type="match status" value="1"/>
</dbReference>
<dbReference type="AlphaFoldDB" id="A0A4Q1UNE1"/>
<sequence length="239" mass="23989">MIAIDHLWNSLGATPLVWLVVTLAAYTAGSALQRACGGATLANPVLIAITIVAAVVVVTRTDYTVYFTATQFINFLLGPATVALAIPLARSARLVRENLAGVGLALLAGSVTSTISGIGLVWLFGGSRTVALSMAPKASTTPIAAAVSSQIGGIPALTAALAIVGGIVAAVVGRTMLTRLNVNDWRAHGLAAGVAGSGIAAAQVAERNELGAAFAALGIGLNGVLVGIVVPLVAQYWKS</sequence>
<organism evidence="6 7">
    <name type="scientific">Bradyrhizobium betae</name>
    <dbReference type="NCBI Taxonomy" id="244734"/>
    <lineage>
        <taxon>Bacteria</taxon>
        <taxon>Pseudomonadati</taxon>
        <taxon>Pseudomonadota</taxon>
        <taxon>Alphaproteobacteria</taxon>
        <taxon>Hyphomicrobiales</taxon>
        <taxon>Nitrobacteraceae</taxon>
        <taxon>Bradyrhizobium</taxon>
    </lineage>
</organism>
<dbReference type="PANTHER" id="PTHR30249:SF0">
    <property type="entry name" value="PLASTIDAL GLYCOLATE_GLYCERATE TRANSLOCATOR 1, CHLOROPLASTIC"/>
    <property type="match status" value="1"/>
</dbReference>
<keyword evidence="2 5" id="KW-0812">Transmembrane</keyword>
<evidence type="ECO:0000256" key="2">
    <source>
        <dbReference type="ARBA" id="ARBA00022692"/>
    </source>
</evidence>
<accession>A0A4Q1UNE1</accession>
<proteinExistence type="predicted"/>
<evidence type="ECO:0008006" key="8">
    <source>
        <dbReference type="Google" id="ProtNLM"/>
    </source>
</evidence>
<feature type="transmembrane region" description="Helical" evidence="5">
    <location>
        <begin position="99"/>
        <end position="123"/>
    </location>
</feature>
<evidence type="ECO:0000313" key="6">
    <source>
        <dbReference type="EMBL" id="RXT37784.1"/>
    </source>
</evidence>
<feature type="transmembrane region" description="Helical" evidence="5">
    <location>
        <begin position="211"/>
        <end position="234"/>
    </location>
</feature>
<name>A0A4Q1UNE1_9BRAD</name>
<keyword evidence="4 5" id="KW-0472">Membrane</keyword>
<feature type="transmembrane region" description="Helical" evidence="5">
    <location>
        <begin position="41"/>
        <end position="59"/>
    </location>
</feature>
<feature type="transmembrane region" description="Helical" evidence="5">
    <location>
        <begin position="185"/>
        <end position="205"/>
    </location>
</feature>
<feature type="transmembrane region" description="Helical" evidence="5">
    <location>
        <begin position="143"/>
        <end position="173"/>
    </location>
</feature>
<evidence type="ECO:0000313" key="7">
    <source>
        <dbReference type="Proteomes" id="UP000290819"/>
    </source>
</evidence>
<dbReference type="InterPro" id="IPR007300">
    <property type="entry name" value="CidB/LrgB"/>
</dbReference>
<feature type="transmembrane region" description="Helical" evidence="5">
    <location>
        <begin position="6"/>
        <end position="29"/>
    </location>
</feature>
<dbReference type="Proteomes" id="UP000290819">
    <property type="component" value="Unassembled WGS sequence"/>
</dbReference>
<evidence type="ECO:0000256" key="5">
    <source>
        <dbReference type="SAM" id="Phobius"/>
    </source>
</evidence>
<keyword evidence="7" id="KW-1185">Reference proteome</keyword>
<feature type="transmembrane region" description="Helical" evidence="5">
    <location>
        <begin position="65"/>
        <end position="87"/>
    </location>
</feature>
<keyword evidence="3 5" id="KW-1133">Transmembrane helix</keyword>
<gene>
    <name evidence="6" type="ORF">B5V03_31505</name>
</gene>
<dbReference type="EMBL" id="MZXW01000047">
    <property type="protein sequence ID" value="RXT37784.1"/>
    <property type="molecule type" value="Genomic_DNA"/>
</dbReference>
<evidence type="ECO:0000256" key="1">
    <source>
        <dbReference type="ARBA" id="ARBA00004141"/>
    </source>
</evidence>
<evidence type="ECO:0000256" key="3">
    <source>
        <dbReference type="ARBA" id="ARBA00022989"/>
    </source>
</evidence>
<dbReference type="Pfam" id="PF04172">
    <property type="entry name" value="LrgB"/>
    <property type="match status" value="1"/>
</dbReference>
<protein>
    <recommendedName>
        <fullName evidence="8">LrgB family protein</fullName>
    </recommendedName>
</protein>
<comment type="caution">
    <text evidence="6">The sequence shown here is derived from an EMBL/GenBank/DDBJ whole genome shotgun (WGS) entry which is preliminary data.</text>
</comment>
<dbReference type="GO" id="GO:0016020">
    <property type="term" value="C:membrane"/>
    <property type="evidence" value="ECO:0007669"/>
    <property type="project" value="UniProtKB-SubCell"/>
</dbReference>